<dbReference type="InterPro" id="IPR001466">
    <property type="entry name" value="Beta-lactam-related"/>
</dbReference>
<keyword evidence="1" id="KW-0732">Signal</keyword>
<dbReference type="InterPro" id="IPR050491">
    <property type="entry name" value="AmpC-like"/>
</dbReference>
<dbReference type="PANTHER" id="PTHR46825:SF9">
    <property type="entry name" value="BETA-LACTAMASE-RELATED DOMAIN-CONTAINING PROTEIN"/>
    <property type="match status" value="1"/>
</dbReference>
<evidence type="ECO:0000313" key="3">
    <source>
        <dbReference type="EMBL" id="ATP56064.1"/>
    </source>
</evidence>
<protein>
    <recommendedName>
        <fullName evidence="2">Beta-lactamase-related domain-containing protein</fullName>
    </recommendedName>
</protein>
<reference evidence="3 4" key="1">
    <citation type="submission" date="2017-10" db="EMBL/GenBank/DDBJ databases">
        <title>Whole genome of Pedobacter ginsengisoli T01R-27 isolated from tomato rhizosphere.</title>
        <authorList>
            <person name="Weon H.-Y."/>
            <person name="Lee S.A."/>
            <person name="Sang M.K."/>
            <person name="Song J."/>
        </authorList>
    </citation>
    <scope>NUCLEOTIDE SEQUENCE [LARGE SCALE GENOMIC DNA]</scope>
    <source>
        <strain evidence="3 4">T01R-27</strain>
    </source>
</reference>
<dbReference type="Gene3D" id="3.40.710.10">
    <property type="entry name" value="DD-peptidase/beta-lactamase superfamily"/>
    <property type="match status" value="1"/>
</dbReference>
<feature type="domain" description="Beta-lactamase-related" evidence="2">
    <location>
        <begin position="45"/>
        <end position="346"/>
    </location>
</feature>
<name>A0A2D1U3I4_9SPHI</name>
<evidence type="ECO:0000259" key="2">
    <source>
        <dbReference type="Pfam" id="PF00144"/>
    </source>
</evidence>
<dbReference type="InterPro" id="IPR012338">
    <property type="entry name" value="Beta-lactam/transpept-like"/>
</dbReference>
<dbReference type="SUPFAM" id="SSF56601">
    <property type="entry name" value="beta-lactamase/transpeptidase-like"/>
    <property type="match status" value="1"/>
</dbReference>
<gene>
    <name evidence="3" type="ORF">CPT03_06120</name>
</gene>
<keyword evidence="4" id="KW-1185">Reference proteome</keyword>
<evidence type="ECO:0000256" key="1">
    <source>
        <dbReference type="SAM" id="SignalP"/>
    </source>
</evidence>
<proteinExistence type="predicted"/>
<dbReference type="EMBL" id="CP024091">
    <property type="protein sequence ID" value="ATP56064.1"/>
    <property type="molecule type" value="Genomic_DNA"/>
</dbReference>
<dbReference type="RefSeq" id="WP_099438006.1">
    <property type="nucleotide sequence ID" value="NZ_CP024091.1"/>
</dbReference>
<dbReference type="Proteomes" id="UP000223749">
    <property type="component" value="Chromosome"/>
</dbReference>
<dbReference type="Pfam" id="PF00144">
    <property type="entry name" value="Beta-lactamase"/>
    <property type="match status" value="1"/>
</dbReference>
<feature type="chain" id="PRO_5013568344" description="Beta-lactamase-related domain-containing protein" evidence="1">
    <location>
        <begin position="25"/>
        <end position="562"/>
    </location>
</feature>
<dbReference type="AlphaFoldDB" id="A0A2D1U3I4"/>
<sequence length="562" mass="63515">MKISKKKFIVLLLCSLIPSIGVCAQVLPDSVMKKVDGLFAKWNTPNTPGCVIGIVRNDSLIYAKGYGLANMEYGIPNTPETIYHMASISKQFTAYAIVLLAQQGKLKLDDDVRKYLSWFPDLKEKITIRHLLNHTSGVRDQWQLLAISGTRLDDVIKQEHIVKLLSKQRALNFKPGDHYTYSNSGFTMLAEIVKSVTGKTLRQFTDSLIFKPLGMSNTHFHDDYTEVVKNRSYSYFPREGGGFGNSVLSYSNVGATSLFTNVNDLSKWLINFYNPKAGTAEDIKLLTQKGKLNNGVESSYALGIVVKEFKGWRQYTHNGADAGYRTFATSFPDLKMGFIIFSNVGDFDIGRKGDELVSLFVKDITKKVNNTVALVIDTSKAVLDDVARAAKFSGNYIADDGTQFNFKLDYQKLYWERYGHTDLLLKAGKDTFMVADAPNVKFLFDIASSKETQVKQWWPDGKRSLLKYSPTANLTDKQLQAYAGTYYCPELDCKYGIVLKGKDLILTNSKYEDTKLQLIGMDHLRSNFWWMGHLKVLRDNKNQIAGFEVNDGRVMHLRFNKI</sequence>
<evidence type="ECO:0000313" key="4">
    <source>
        <dbReference type="Proteomes" id="UP000223749"/>
    </source>
</evidence>
<accession>A0A2D1U3I4</accession>
<organism evidence="3 4">
    <name type="scientific">Pedobacter ginsengisoli</name>
    <dbReference type="NCBI Taxonomy" id="363852"/>
    <lineage>
        <taxon>Bacteria</taxon>
        <taxon>Pseudomonadati</taxon>
        <taxon>Bacteroidota</taxon>
        <taxon>Sphingobacteriia</taxon>
        <taxon>Sphingobacteriales</taxon>
        <taxon>Sphingobacteriaceae</taxon>
        <taxon>Pedobacter</taxon>
    </lineage>
</organism>
<dbReference type="PANTHER" id="PTHR46825">
    <property type="entry name" value="D-ALANYL-D-ALANINE-CARBOXYPEPTIDASE/ENDOPEPTIDASE AMPH"/>
    <property type="match status" value="1"/>
</dbReference>
<dbReference type="KEGG" id="pgs:CPT03_06120"/>
<dbReference type="OrthoDB" id="9793489at2"/>
<feature type="signal peptide" evidence="1">
    <location>
        <begin position="1"/>
        <end position="24"/>
    </location>
</feature>